<feature type="compositionally biased region" description="Basic residues" evidence="1">
    <location>
        <begin position="77"/>
        <end position="86"/>
    </location>
</feature>
<accession>A0A6A5FIB6</accession>
<dbReference type="InterPro" id="IPR001005">
    <property type="entry name" value="SANT/Myb"/>
</dbReference>
<gene>
    <name evidence="3" type="ORF">PFLUV_G00077860</name>
</gene>
<feature type="compositionally biased region" description="Acidic residues" evidence="1">
    <location>
        <begin position="521"/>
        <end position="534"/>
    </location>
</feature>
<evidence type="ECO:0000313" key="3">
    <source>
        <dbReference type="EMBL" id="KAF1389853.1"/>
    </source>
</evidence>
<dbReference type="InterPro" id="IPR009057">
    <property type="entry name" value="Homeodomain-like_sf"/>
</dbReference>
<dbReference type="SMART" id="SM00717">
    <property type="entry name" value="SANT"/>
    <property type="match status" value="2"/>
</dbReference>
<feature type="compositionally biased region" description="Acidic residues" evidence="1">
    <location>
        <begin position="21"/>
        <end position="30"/>
    </location>
</feature>
<feature type="region of interest" description="Disordered" evidence="1">
    <location>
        <begin position="1"/>
        <end position="178"/>
    </location>
</feature>
<dbReference type="PROSITE" id="PS50090">
    <property type="entry name" value="MYB_LIKE"/>
    <property type="match status" value="1"/>
</dbReference>
<name>A0A6A5FIB6_PERFL</name>
<proteinExistence type="predicted"/>
<evidence type="ECO:0000256" key="1">
    <source>
        <dbReference type="SAM" id="MobiDB-lite"/>
    </source>
</evidence>
<dbReference type="Proteomes" id="UP000465112">
    <property type="component" value="Chromosome 6"/>
</dbReference>
<comment type="caution">
    <text evidence="3">The sequence shown here is derived from an EMBL/GenBank/DDBJ whole genome shotgun (WGS) entry which is preliminary data.</text>
</comment>
<dbReference type="InterPro" id="IPR053078">
    <property type="entry name" value="TTF1-like"/>
</dbReference>
<feature type="compositionally biased region" description="Basic residues" evidence="1">
    <location>
        <begin position="153"/>
        <end position="175"/>
    </location>
</feature>
<dbReference type="GO" id="GO:0003682">
    <property type="term" value="F:chromatin binding"/>
    <property type="evidence" value="ECO:0007669"/>
    <property type="project" value="TreeGrafter"/>
</dbReference>
<dbReference type="PANTHER" id="PTHR46760:SF1">
    <property type="entry name" value="TRANSCRIPTION TERMINATION FACTOR 1"/>
    <property type="match status" value="1"/>
</dbReference>
<dbReference type="CDD" id="cd00167">
    <property type="entry name" value="SANT"/>
    <property type="match status" value="2"/>
</dbReference>
<feature type="compositionally biased region" description="Acidic residues" evidence="1">
    <location>
        <begin position="39"/>
        <end position="50"/>
    </location>
</feature>
<dbReference type="GO" id="GO:0005730">
    <property type="term" value="C:nucleolus"/>
    <property type="evidence" value="ECO:0007669"/>
    <property type="project" value="TreeGrafter"/>
</dbReference>
<dbReference type="Pfam" id="PF00249">
    <property type="entry name" value="Myb_DNA-binding"/>
    <property type="match status" value="1"/>
</dbReference>
<dbReference type="EMBL" id="VHII01000006">
    <property type="protein sequence ID" value="KAF1389853.1"/>
    <property type="molecule type" value="Genomic_DNA"/>
</dbReference>
<dbReference type="PANTHER" id="PTHR46760">
    <property type="entry name" value="TRANSCRIPTION TERMINATION FACTOR 1"/>
    <property type="match status" value="1"/>
</dbReference>
<feature type="region of interest" description="Disordered" evidence="1">
    <location>
        <begin position="518"/>
        <end position="572"/>
    </location>
</feature>
<keyword evidence="4" id="KW-1185">Reference proteome</keyword>
<feature type="compositionally biased region" description="Acidic residues" evidence="1">
    <location>
        <begin position="62"/>
        <end position="73"/>
    </location>
</feature>
<reference evidence="3 4" key="1">
    <citation type="submission" date="2019-06" db="EMBL/GenBank/DDBJ databases">
        <title>A chromosome-scale genome assembly of the European perch, Perca fluviatilis.</title>
        <authorList>
            <person name="Roques C."/>
            <person name="Zahm M."/>
            <person name="Cabau C."/>
            <person name="Klopp C."/>
            <person name="Bouchez O."/>
            <person name="Donnadieu C."/>
            <person name="Kuhl H."/>
            <person name="Gislard M."/>
            <person name="Guendouz S."/>
            <person name="Journot L."/>
            <person name="Haffray P."/>
            <person name="Bestin A."/>
            <person name="Morvezen R."/>
            <person name="Feron R."/>
            <person name="Wen M."/>
            <person name="Jouanno E."/>
            <person name="Herpin A."/>
            <person name="Schartl M."/>
            <person name="Postlethwait J."/>
            <person name="Schaerlinger B."/>
            <person name="Chardard D."/>
            <person name="Lecocq T."/>
            <person name="Poncet C."/>
            <person name="Jaffrelo L."/>
            <person name="Lampietro C."/>
            <person name="Guiguen Y."/>
        </authorList>
    </citation>
    <scope>NUCLEOTIDE SEQUENCE [LARGE SCALE GENOMIC DNA]</scope>
    <source>
        <tissue evidence="3">Blood</tissue>
    </source>
</reference>
<organism evidence="3 4">
    <name type="scientific">Perca fluviatilis</name>
    <name type="common">European perch</name>
    <dbReference type="NCBI Taxonomy" id="8168"/>
    <lineage>
        <taxon>Eukaryota</taxon>
        <taxon>Metazoa</taxon>
        <taxon>Chordata</taxon>
        <taxon>Craniata</taxon>
        <taxon>Vertebrata</taxon>
        <taxon>Euteleostomi</taxon>
        <taxon>Actinopterygii</taxon>
        <taxon>Neopterygii</taxon>
        <taxon>Teleostei</taxon>
        <taxon>Neoteleostei</taxon>
        <taxon>Acanthomorphata</taxon>
        <taxon>Eupercaria</taxon>
        <taxon>Perciformes</taxon>
        <taxon>Percoidei</taxon>
        <taxon>Percidae</taxon>
        <taxon>Percinae</taxon>
        <taxon>Perca</taxon>
    </lineage>
</organism>
<feature type="compositionally biased region" description="Basic and acidic residues" evidence="1">
    <location>
        <begin position="535"/>
        <end position="549"/>
    </location>
</feature>
<dbReference type="SUPFAM" id="SSF46689">
    <property type="entry name" value="Homeodomain-like"/>
    <property type="match status" value="2"/>
</dbReference>
<dbReference type="Gene3D" id="1.10.10.60">
    <property type="entry name" value="Homeodomain-like"/>
    <property type="match status" value="2"/>
</dbReference>
<evidence type="ECO:0000313" key="4">
    <source>
        <dbReference type="Proteomes" id="UP000465112"/>
    </source>
</evidence>
<sequence>METRETEKKKKKKKKKKREEEESLPVDEDESSQKKKREEEEESLPVDEDESSQKKKKKKREEEEESLPVDEDESSQKKKKKKKKKEKKTETQVVIETSVTEKKEKKKAKTGLSVAMATTPQNHREADVQKKKKKTAGRVEEVMSQEDESVGEKKKRKEERRRETQKKKTGGRVGKRREAAVEHVEASLLDELQEFVPDVKKKSVDEVKKLLRYDLQRFRNFKQQGVSLRWGRCSREENVQIGKNVADFLALTGISSANQLLFPQRYKDQERQIRKLRVQHHFLERIAEGIPRTCHQVNMRVKKMFDERNNMGQFSEEEVHSLTKLQNLHGNDWKKIAEKMDRSIFALQKRFAHIAEGRGSWSPEEESRLKRAMKAYLEDLVQQSPGPGLTRDQLCNNLPLKNISQQVGTRSWTQCRLKWFSLLKYRLGSPVTFNRGPGGLEAKILLINTLFNMRVDDMADIDWDDVAQAVGDVTPMCVQKTFHRLKVSRVPNWTSLSYGEIIDFLHQRVAPILKERLKREEEEEEEEEEGEGEEGGSRGREEAQGEKRYLLSHIFPSENSEDADDFRELDNS</sequence>
<evidence type="ECO:0000259" key="2">
    <source>
        <dbReference type="PROSITE" id="PS50090"/>
    </source>
</evidence>
<protein>
    <recommendedName>
        <fullName evidence="2">Myb-like domain-containing protein</fullName>
    </recommendedName>
</protein>
<feature type="domain" description="Myb-like" evidence="2">
    <location>
        <begin position="358"/>
        <end position="423"/>
    </location>
</feature>
<dbReference type="AlphaFoldDB" id="A0A6A5FIB6"/>
<dbReference type="GO" id="GO:0006363">
    <property type="term" value="P:termination of RNA polymerase I transcription"/>
    <property type="evidence" value="ECO:0007669"/>
    <property type="project" value="TreeGrafter"/>
</dbReference>